<dbReference type="Gene3D" id="1.10.260.40">
    <property type="entry name" value="lambda repressor-like DNA-binding domains"/>
    <property type="match status" value="1"/>
</dbReference>
<dbReference type="Gene3D" id="3.40.50.300">
    <property type="entry name" value="P-loop containing nucleotide triphosphate hydrolases"/>
    <property type="match status" value="1"/>
</dbReference>
<dbReference type="SUPFAM" id="SSF48452">
    <property type="entry name" value="TPR-like"/>
    <property type="match status" value="2"/>
</dbReference>
<sequence>MDASPPVRGEAAEPRLGRLLKQARAAKGLTQGELAERSAVSVRTISNLEGGRITAPRHSSLRAIAAALDLSGDAVAELVAAATPGAGEAGERPRRPGGVIREPLTRLLGREEDRVALSGLIVDGGSRLVTITGMAGIGKTRLAQSVGRAAQDRGVAAWWVPLAALTSADLVLPAVAEAIGARTGTVDSIEADLPERPAVLVVDNLEHLPGADAVVQDLLARVPDVTVLATSRAPLRVAGEQEWPLRPLPVPEADTPDAVRATASAGLLVERIRSAAPAFAVTEDNAPAIAAVCRRLDGLPLAIELAAARWRVLGPDDLLGMIEANPFDLRDEGTRSPEHVSLRVALDATCSLLTDRQLAALGALSVFRGGWTREAAGAVVGGGVVSDLDGLMALGLVQAADGPTGRRFTTLPTIAAYSAELARERGLTEAAERAHASWAHRWVGSLGLTVDTLTAHAPAIGAERDNVRAALRWFAEHDPDRGVELASALYQYWVHFRHAAEGLSWLVGLLERAAPAPGRALRWSEAAWLARSLDRHADAVEHARRAVAAAEDDGDAVARVAALSTLGDVVELHEPGQGIPAHRAALALAETAGDDPMLCRTLIRLGTALCDLGSVEEPLPLLRRATDLARRLGRGHFELSSLLNAANYLNHHGRYREAREALAEAEPLLPTSGPPDAHTYWRAQTAIALVRSGEVADARRFAHHSLDDATGDNQHRHTNEAWMAAAEVAIAEGRSTEACASLVQVLSSRFGLHGPLSQSLVLAGLAVAADDPRTAAGALAAVEGLRNRYGHGLPGLTRTRVAAADARWRAELGERWDALLAERRDSPVDELVAALVAA</sequence>
<dbReference type="PRINTS" id="PR00364">
    <property type="entry name" value="DISEASERSIST"/>
</dbReference>
<dbReference type="InterPro" id="IPR010982">
    <property type="entry name" value="Lambda_DNA-bd_dom_sf"/>
</dbReference>
<proteinExistence type="predicted"/>
<comment type="caution">
    <text evidence="2">The sequence shown here is derived from an EMBL/GenBank/DDBJ whole genome shotgun (WGS) entry which is preliminary data.</text>
</comment>
<dbReference type="InterPro" id="IPR027417">
    <property type="entry name" value="P-loop_NTPase"/>
</dbReference>
<feature type="domain" description="HTH cro/C1-type" evidence="1">
    <location>
        <begin position="20"/>
        <end position="75"/>
    </location>
</feature>
<gene>
    <name evidence="2" type="ORF">ACFPM7_09780</name>
</gene>
<dbReference type="Gene3D" id="1.25.40.10">
    <property type="entry name" value="Tetratricopeptide repeat domain"/>
    <property type="match status" value="1"/>
</dbReference>
<dbReference type="SMART" id="SM00530">
    <property type="entry name" value="HTH_XRE"/>
    <property type="match status" value="1"/>
</dbReference>
<dbReference type="RefSeq" id="WP_378246152.1">
    <property type="nucleotide sequence ID" value="NZ_JBHSKF010000003.1"/>
</dbReference>
<keyword evidence="3" id="KW-1185">Reference proteome</keyword>
<dbReference type="EMBL" id="JBHSKF010000003">
    <property type="protein sequence ID" value="MFC5287339.1"/>
    <property type="molecule type" value="Genomic_DNA"/>
</dbReference>
<evidence type="ECO:0000313" key="3">
    <source>
        <dbReference type="Proteomes" id="UP001596157"/>
    </source>
</evidence>
<organism evidence="2 3">
    <name type="scientific">Actinokineospora guangxiensis</name>
    <dbReference type="NCBI Taxonomy" id="1490288"/>
    <lineage>
        <taxon>Bacteria</taxon>
        <taxon>Bacillati</taxon>
        <taxon>Actinomycetota</taxon>
        <taxon>Actinomycetes</taxon>
        <taxon>Pseudonocardiales</taxon>
        <taxon>Pseudonocardiaceae</taxon>
        <taxon>Actinokineospora</taxon>
    </lineage>
</organism>
<dbReference type="Pfam" id="PF13560">
    <property type="entry name" value="HTH_31"/>
    <property type="match status" value="1"/>
</dbReference>
<dbReference type="PANTHER" id="PTHR47691:SF3">
    <property type="entry name" value="HTH-TYPE TRANSCRIPTIONAL REGULATOR RV0890C-RELATED"/>
    <property type="match status" value="1"/>
</dbReference>
<reference evidence="3" key="1">
    <citation type="journal article" date="2019" name="Int. J. Syst. Evol. Microbiol.">
        <title>The Global Catalogue of Microorganisms (GCM) 10K type strain sequencing project: providing services to taxonomists for standard genome sequencing and annotation.</title>
        <authorList>
            <consortium name="The Broad Institute Genomics Platform"/>
            <consortium name="The Broad Institute Genome Sequencing Center for Infectious Disease"/>
            <person name="Wu L."/>
            <person name="Ma J."/>
        </authorList>
    </citation>
    <scope>NUCLEOTIDE SEQUENCE [LARGE SCALE GENOMIC DNA]</scope>
    <source>
        <strain evidence="3">CCUG 59778</strain>
    </source>
</reference>
<dbReference type="SUPFAM" id="SSF52540">
    <property type="entry name" value="P-loop containing nucleoside triphosphate hydrolases"/>
    <property type="match status" value="1"/>
</dbReference>
<dbReference type="Pfam" id="PF13401">
    <property type="entry name" value="AAA_22"/>
    <property type="match status" value="1"/>
</dbReference>
<dbReference type="InterPro" id="IPR001387">
    <property type="entry name" value="Cro/C1-type_HTH"/>
</dbReference>
<protein>
    <submittedName>
        <fullName evidence="2">ATP-binding protein</fullName>
    </submittedName>
</protein>
<accession>A0ABW0EMX9</accession>
<dbReference type="InterPro" id="IPR011990">
    <property type="entry name" value="TPR-like_helical_dom_sf"/>
</dbReference>
<name>A0ABW0EMX9_9PSEU</name>
<dbReference type="SUPFAM" id="SSF47413">
    <property type="entry name" value="lambda repressor-like DNA-binding domains"/>
    <property type="match status" value="1"/>
</dbReference>
<dbReference type="GO" id="GO:0005524">
    <property type="term" value="F:ATP binding"/>
    <property type="evidence" value="ECO:0007669"/>
    <property type="project" value="UniProtKB-KW"/>
</dbReference>
<evidence type="ECO:0000313" key="2">
    <source>
        <dbReference type="EMBL" id="MFC5287339.1"/>
    </source>
</evidence>
<dbReference type="Proteomes" id="UP001596157">
    <property type="component" value="Unassembled WGS sequence"/>
</dbReference>
<keyword evidence="2" id="KW-0547">Nucleotide-binding</keyword>
<dbReference type="Pfam" id="PF13424">
    <property type="entry name" value="TPR_12"/>
    <property type="match status" value="1"/>
</dbReference>
<evidence type="ECO:0000259" key="1">
    <source>
        <dbReference type="PROSITE" id="PS50943"/>
    </source>
</evidence>
<keyword evidence="2" id="KW-0067">ATP-binding</keyword>
<dbReference type="PANTHER" id="PTHR47691">
    <property type="entry name" value="REGULATOR-RELATED"/>
    <property type="match status" value="1"/>
</dbReference>
<dbReference type="InterPro" id="IPR049945">
    <property type="entry name" value="AAA_22"/>
</dbReference>
<dbReference type="PROSITE" id="PS50943">
    <property type="entry name" value="HTH_CROC1"/>
    <property type="match status" value="1"/>
</dbReference>
<dbReference type="CDD" id="cd00093">
    <property type="entry name" value="HTH_XRE"/>
    <property type="match status" value="1"/>
</dbReference>